<proteinExistence type="predicted"/>
<accession>A0ABR1XUV1</accession>
<name>A0ABR1XUV1_9PEZI</name>
<evidence type="ECO:0000313" key="3">
    <source>
        <dbReference type="Proteomes" id="UP001456524"/>
    </source>
</evidence>
<feature type="compositionally biased region" description="Basic residues" evidence="1">
    <location>
        <begin position="154"/>
        <end position="173"/>
    </location>
</feature>
<protein>
    <submittedName>
        <fullName evidence="2">Uncharacterized protein</fullName>
    </submittedName>
</protein>
<keyword evidence="3" id="KW-1185">Reference proteome</keyword>
<evidence type="ECO:0000256" key="1">
    <source>
        <dbReference type="SAM" id="MobiDB-lite"/>
    </source>
</evidence>
<dbReference type="Proteomes" id="UP001456524">
    <property type="component" value="Unassembled WGS sequence"/>
</dbReference>
<reference evidence="2 3" key="1">
    <citation type="journal article" date="2022" name="G3 (Bethesda)">
        <title>Enemy or ally: a genomic approach to elucidate the lifestyle of Phyllosticta citrichinaensis.</title>
        <authorList>
            <person name="Buijs V.A."/>
            <person name="Groenewald J.Z."/>
            <person name="Haridas S."/>
            <person name="LaButti K.M."/>
            <person name="Lipzen A."/>
            <person name="Martin F.M."/>
            <person name="Barry K."/>
            <person name="Grigoriev I.V."/>
            <person name="Crous P.W."/>
            <person name="Seidl M.F."/>
        </authorList>
    </citation>
    <scope>NUCLEOTIDE SEQUENCE [LARGE SCALE GENOMIC DNA]</scope>
    <source>
        <strain evidence="2 3">CBS 129764</strain>
    </source>
</reference>
<comment type="caution">
    <text evidence="2">The sequence shown here is derived from an EMBL/GenBank/DDBJ whole genome shotgun (WGS) entry which is preliminary data.</text>
</comment>
<organism evidence="2 3">
    <name type="scientific">Phyllosticta citrichinensis</name>
    <dbReference type="NCBI Taxonomy" id="1130410"/>
    <lineage>
        <taxon>Eukaryota</taxon>
        <taxon>Fungi</taxon>
        <taxon>Dikarya</taxon>
        <taxon>Ascomycota</taxon>
        <taxon>Pezizomycotina</taxon>
        <taxon>Dothideomycetes</taxon>
        <taxon>Dothideomycetes incertae sedis</taxon>
        <taxon>Botryosphaeriales</taxon>
        <taxon>Phyllostictaceae</taxon>
        <taxon>Phyllosticta</taxon>
    </lineage>
</organism>
<dbReference type="EMBL" id="JBBWUH010000005">
    <property type="protein sequence ID" value="KAK8167045.1"/>
    <property type="molecule type" value="Genomic_DNA"/>
</dbReference>
<gene>
    <name evidence="2" type="ORF">IWX90DRAFT_232928</name>
</gene>
<evidence type="ECO:0000313" key="2">
    <source>
        <dbReference type="EMBL" id="KAK8167045.1"/>
    </source>
</evidence>
<feature type="region of interest" description="Disordered" evidence="1">
    <location>
        <begin position="147"/>
        <end position="176"/>
    </location>
</feature>
<sequence>MRHTLTSTVCPRITSRVLVTGLGALAKNQIPYRPCDNDHPAAAHYRIPVHHHLCLPACLPACLALLRCVPRRGGPLARFGHHASTLYRRGMSSLQSSDQVAGTGGAFQPLGNTMGSRESLPRHLLSSTGHLLSLVTPLFIHPVISAGPTSSSRRDRRRTAMHQTYTRRPRNGRRTSFSSLSLSCRCLCLVGHLVSFFFSSSFSFSFFSPPCCFLPCAPRTTENPGMLFWAHTHTVGGLG</sequence>